<dbReference type="PANTHER" id="PTHR43335:SF4">
    <property type="entry name" value="ABC TRANSPORTER, ATP-BINDING PROTEIN"/>
    <property type="match status" value="1"/>
</dbReference>
<sequence length="338" mass="36944">MIQVNGLTRRYGDIAAVSDLSFSVAEGEIIGFLGPNGAGKTTTMNMITGCLRATAGTVTVDGADIETDADRARKIIGYLPENPPLYPDMTVDEYLEFVYRLKKCRLPQKEHLDSVYDMAGLSDVRGRLIRNLSKGYRQRVGLAQALIGDPKVLILDEPTVGLDPRQIIEIREVIRSLGQKHTVILSSHILPEVQEVCDRILVIDHGRIVADGTPAELSERVEGAEQLNMTIEGEPATVLGVLRAVPGVSEAVVTAEDGMKSIYRITAEPGADIRRAVFDALSQHQLAILSMQQVELSLEDIFLELTGAEPAPEEAPAPADEAPKKKRRLFGRKRGEDK</sequence>
<name>A0A252F4I2_9FIRM</name>
<comment type="caution">
    <text evidence="7">The sequence shown here is derived from an EMBL/GenBank/DDBJ whole genome shotgun (WGS) entry which is preliminary data.</text>
</comment>
<dbReference type="InterPro" id="IPR003439">
    <property type="entry name" value="ABC_transporter-like_ATP-bd"/>
</dbReference>
<evidence type="ECO:0000259" key="6">
    <source>
        <dbReference type="PROSITE" id="PS50893"/>
    </source>
</evidence>
<keyword evidence="2" id="KW-0813">Transport</keyword>
<evidence type="ECO:0000256" key="4">
    <source>
        <dbReference type="ARBA" id="ARBA00022840"/>
    </source>
</evidence>
<evidence type="ECO:0000256" key="3">
    <source>
        <dbReference type="ARBA" id="ARBA00022741"/>
    </source>
</evidence>
<dbReference type="GO" id="GO:0016887">
    <property type="term" value="F:ATP hydrolysis activity"/>
    <property type="evidence" value="ECO:0007669"/>
    <property type="project" value="InterPro"/>
</dbReference>
<dbReference type="AlphaFoldDB" id="A0A252F4I2"/>
<organism evidence="7 8">
    <name type="scientific">Butyricicoccus porcorum</name>
    <dbReference type="NCBI Taxonomy" id="1945634"/>
    <lineage>
        <taxon>Bacteria</taxon>
        <taxon>Bacillati</taxon>
        <taxon>Bacillota</taxon>
        <taxon>Clostridia</taxon>
        <taxon>Eubacteriales</taxon>
        <taxon>Butyricicoccaceae</taxon>
        <taxon>Butyricicoccus</taxon>
    </lineage>
</organism>
<feature type="domain" description="ABC transporter" evidence="6">
    <location>
        <begin position="2"/>
        <end position="230"/>
    </location>
</feature>
<keyword evidence="3" id="KW-0547">Nucleotide-binding</keyword>
<feature type="region of interest" description="Disordered" evidence="5">
    <location>
        <begin position="307"/>
        <end position="338"/>
    </location>
</feature>
<keyword evidence="4" id="KW-0067">ATP-binding</keyword>
<dbReference type="PROSITE" id="PS50893">
    <property type="entry name" value="ABC_TRANSPORTER_2"/>
    <property type="match status" value="1"/>
</dbReference>
<dbReference type="PANTHER" id="PTHR43335">
    <property type="entry name" value="ABC TRANSPORTER, ATP-BINDING PROTEIN"/>
    <property type="match status" value="1"/>
</dbReference>
<dbReference type="SUPFAM" id="SSF52540">
    <property type="entry name" value="P-loop containing nucleoside triphosphate hydrolases"/>
    <property type="match status" value="1"/>
</dbReference>
<dbReference type="Proteomes" id="UP000194903">
    <property type="component" value="Unassembled WGS sequence"/>
</dbReference>
<evidence type="ECO:0000313" key="8">
    <source>
        <dbReference type="Proteomes" id="UP000194903"/>
    </source>
</evidence>
<dbReference type="EMBL" id="NHOC01000005">
    <property type="protein sequence ID" value="OUM20685.1"/>
    <property type="molecule type" value="Genomic_DNA"/>
</dbReference>
<dbReference type="RefSeq" id="WP_087019422.1">
    <property type="nucleotide sequence ID" value="NZ_CP178353.1"/>
</dbReference>
<evidence type="ECO:0000256" key="5">
    <source>
        <dbReference type="SAM" id="MobiDB-lite"/>
    </source>
</evidence>
<reference evidence="7 8" key="1">
    <citation type="submission" date="2017-05" db="EMBL/GenBank/DDBJ databases">
        <title>Butyricicoccus porcorum sp. nov. a butyrate-producing bacterium from the swine intestinal tract.</title>
        <authorList>
            <person name="Trachsel J."/>
            <person name="Humphrey S."/>
            <person name="Allen H.K."/>
        </authorList>
    </citation>
    <scope>NUCLEOTIDE SEQUENCE [LARGE SCALE GENOMIC DNA]</scope>
    <source>
        <strain evidence="7">BB10</strain>
    </source>
</reference>
<comment type="similarity">
    <text evidence="1">Belongs to the ABC transporter superfamily.</text>
</comment>
<dbReference type="OrthoDB" id="9775135at2"/>
<gene>
    <name evidence="7" type="ORF">CBW42_07630</name>
</gene>
<dbReference type="GO" id="GO:0005524">
    <property type="term" value="F:ATP binding"/>
    <property type="evidence" value="ECO:0007669"/>
    <property type="project" value="UniProtKB-KW"/>
</dbReference>
<proteinExistence type="inferred from homology"/>
<dbReference type="InterPro" id="IPR003593">
    <property type="entry name" value="AAA+_ATPase"/>
</dbReference>
<evidence type="ECO:0000256" key="2">
    <source>
        <dbReference type="ARBA" id="ARBA00022448"/>
    </source>
</evidence>
<protein>
    <submittedName>
        <fullName evidence="7">ABC transporter</fullName>
    </submittedName>
</protein>
<dbReference type="InterPro" id="IPR025302">
    <property type="entry name" value="DrrA1/2-like_C"/>
</dbReference>
<accession>A0A252F4I2</accession>
<dbReference type="Gene3D" id="3.40.50.300">
    <property type="entry name" value="P-loop containing nucleotide triphosphate hydrolases"/>
    <property type="match status" value="1"/>
</dbReference>
<dbReference type="Pfam" id="PF00005">
    <property type="entry name" value="ABC_tran"/>
    <property type="match status" value="1"/>
</dbReference>
<dbReference type="InterPro" id="IPR027417">
    <property type="entry name" value="P-loop_NTPase"/>
</dbReference>
<evidence type="ECO:0000313" key="7">
    <source>
        <dbReference type="EMBL" id="OUM20685.1"/>
    </source>
</evidence>
<dbReference type="Pfam" id="PF13732">
    <property type="entry name" value="DrrA1-3_C"/>
    <property type="match status" value="1"/>
</dbReference>
<feature type="compositionally biased region" description="Low complexity" evidence="5">
    <location>
        <begin position="308"/>
        <end position="320"/>
    </location>
</feature>
<evidence type="ECO:0000256" key="1">
    <source>
        <dbReference type="ARBA" id="ARBA00005417"/>
    </source>
</evidence>
<keyword evidence="8" id="KW-1185">Reference proteome</keyword>
<dbReference type="SMART" id="SM00382">
    <property type="entry name" value="AAA"/>
    <property type="match status" value="1"/>
</dbReference>
<dbReference type="CDD" id="cd03230">
    <property type="entry name" value="ABC_DR_subfamily_A"/>
    <property type="match status" value="1"/>
</dbReference>